<accession>A0A8T3ASC8</accession>
<proteinExistence type="predicted"/>
<dbReference type="SMR" id="A0A8T3ASC8"/>
<reference evidence="2" key="1">
    <citation type="journal article" date="2022" name="Front. Genet.">
        <title>Chromosome-Scale Assembly of the Dendrobium nobile Genome Provides Insights Into the Molecular Mechanism of the Biosynthesis of the Medicinal Active Ingredient of Dendrobium.</title>
        <authorList>
            <person name="Xu Q."/>
            <person name="Niu S.-C."/>
            <person name="Li K.-L."/>
            <person name="Zheng P.-J."/>
            <person name="Zhang X.-J."/>
            <person name="Jia Y."/>
            <person name="Liu Y."/>
            <person name="Niu Y.-X."/>
            <person name="Yu L.-H."/>
            <person name="Chen D.-F."/>
            <person name="Zhang G.-Q."/>
        </authorList>
    </citation>
    <scope>NUCLEOTIDE SEQUENCE</scope>
    <source>
        <tissue evidence="2">Leaf</tissue>
    </source>
</reference>
<dbReference type="EMBL" id="JAGYWB010000014">
    <property type="protein sequence ID" value="KAI0498622.1"/>
    <property type="molecule type" value="Genomic_DNA"/>
</dbReference>
<dbReference type="GO" id="GO:0000178">
    <property type="term" value="C:exosome (RNase complex)"/>
    <property type="evidence" value="ECO:0007669"/>
    <property type="project" value="TreeGrafter"/>
</dbReference>
<comment type="caution">
    <text evidence="2">The sequence shown here is derived from an EMBL/GenBank/DDBJ whole genome shotgun (WGS) entry which is preliminary data.</text>
</comment>
<keyword evidence="1" id="KW-0175">Coiled coil</keyword>
<evidence type="ECO:0000313" key="3">
    <source>
        <dbReference type="Proteomes" id="UP000829196"/>
    </source>
</evidence>
<dbReference type="AlphaFoldDB" id="A0A8T3ASC8"/>
<keyword evidence="3" id="KW-1185">Reference proteome</keyword>
<sequence>MSFHSLLRLEELLDKELEEAQEYRCECEIEERLALKAYRKAHRSLVEANERWTFLYRKRELFSAKCRAFVIEASKSIYPSDWLCQ</sequence>
<dbReference type="InterPro" id="IPR039278">
    <property type="entry name" value="Red1"/>
</dbReference>
<organism evidence="2 3">
    <name type="scientific">Dendrobium nobile</name>
    <name type="common">Orchid</name>
    <dbReference type="NCBI Taxonomy" id="94219"/>
    <lineage>
        <taxon>Eukaryota</taxon>
        <taxon>Viridiplantae</taxon>
        <taxon>Streptophyta</taxon>
        <taxon>Embryophyta</taxon>
        <taxon>Tracheophyta</taxon>
        <taxon>Spermatophyta</taxon>
        <taxon>Magnoliopsida</taxon>
        <taxon>Liliopsida</taxon>
        <taxon>Asparagales</taxon>
        <taxon>Orchidaceae</taxon>
        <taxon>Epidendroideae</taxon>
        <taxon>Malaxideae</taxon>
        <taxon>Dendrobiinae</taxon>
        <taxon>Dendrobium</taxon>
    </lineage>
</organism>
<feature type="coiled-coil region" evidence="1">
    <location>
        <begin position="6"/>
        <end position="33"/>
    </location>
</feature>
<protein>
    <submittedName>
        <fullName evidence="2">Uncharacterized protein</fullName>
    </submittedName>
</protein>
<dbReference type="OrthoDB" id="1922977at2759"/>
<gene>
    <name evidence="2" type="ORF">KFK09_019512</name>
</gene>
<dbReference type="GO" id="GO:0005634">
    <property type="term" value="C:nucleus"/>
    <property type="evidence" value="ECO:0007669"/>
    <property type="project" value="TreeGrafter"/>
</dbReference>
<evidence type="ECO:0000256" key="1">
    <source>
        <dbReference type="SAM" id="Coils"/>
    </source>
</evidence>
<dbReference type="PANTHER" id="PTHR21563">
    <property type="entry name" value="ZINC FINGER C3H1 DOMAIN-CONTAINING PROTEIN"/>
    <property type="match status" value="1"/>
</dbReference>
<name>A0A8T3ASC8_DENNO</name>
<evidence type="ECO:0000313" key="2">
    <source>
        <dbReference type="EMBL" id="KAI0498622.1"/>
    </source>
</evidence>
<dbReference type="Proteomes" id="UP000829196">
    <property type="component" value="Unassembled WGS sequence"/>
</dbReference>
<dbReference type="PANTHER" id="PTHR21563:SF3">
    <property type="entry name" value="ZINC FINGER C3H1 DOMAIN-CONTAINING PROTEIN"/>
    <property type="match status" value="1"/>
</dbReference>